<reference evidence="4" key="1">
    <citation type="journal article" date="2014" name="Front. Microbiol.">
        <title>High frequency of phylogenetically diverse reductive dehalogenase-homologous genes in deep subseafloor sedimentary metagenomes.</title>
        <authorList>
            <person name="Kawai M."/>
            <person name="Futagami T."/>
            <person name="Toyoda A."/>
            <person name="Takaki Y."/>
            <person name="Nishi S."/>
            <person name="Hori S."/>
            <person name="Arai W."/>
            <person name="Tsubouchi T."/>
            <person name="Morono Y."/>
            <person name="Uchiyama I."/>
            <person name="Ito T."/>
            <person name="Fujiyama A."/>
            <person name="Inagaki F."/>
            <person name="Takami H."/>
        </authorList>
    </citation>
    <scope>NUCLEOTIDE SEQUENCE</scope>
    <source>
        <strain evidence="4">Expedition CK06-06</strain>
    </source>
</reference>
<dbReference type="SUPFAM" id="SSF52518">
    <property type="entry name" value="Thiamin diphosphate-binding fold (THDP-binding)"/>
    <property type="match status" value="1"/>
</dbReference>
<feature type="domain" description="Thiamine pyrophosphate enzyme central" evidence="2">
    <location>
        <begin position="1"/>
        <end position="121"/>
    </location>
</feature>
<dbReference type="Gene3D" id="3.40.50.970">
    <property type="match status" value="1"/>
</dbReference>
<dbReference type="InterPro" id="IPR029061">
    <property type="entry name" value="THDP-binding"/>
</dbReference>
<gene>
    <name evidence="4" type="ORF">S06H3_26231</name>
</gene>
<comment type="similarity">
    <text evidence="1">Belongs to the TPP enzyme family.</text>
</comment>
<organism evidence="4">
    <name type="scientific">marine sediment metagenome</name>
    <dbReference type="NCBI Taxonomy" id="412755"/>
    <lineage>
        <taxon>unclassified sequences</taxon>
        <taxon>metagenomes</taxon>
        <taxon>ecological metagenomes</taxon>
    </lineage>
</organism>
<feature type="non-terminal residue" evidence="4">
    <location>
        <position position="297"/>
    </location>
</feature>
<proteinExistence type="inferred from homology"/>
<dbReference type="InterPro" id="IPR012000">
    <property type="entry name" value="Thiamin_PyroP_enz_cen_dom"/>
</dbReference>
<dbReference type="Pfam" id="PF02775">
    <property type="entry name" value="TPP_enzyme_C"/>
    <property type="match status" value="1"/>
</dbReference>
<dbReference type="GO" id="GO:0009099">
    <property type="term" value="P:L-valine biosynthetic process"/>
    <property type="evidence" value="ECO:0007669"/>
    <property type="project" value="TreeGrafter"/>
</dbReference>
<dbReference type="GO" id="GO:0005948">
    <property type="term" value="C:acetolactate synthase complex"/>
    <property type="evidence" value="ECO:0007669"/>
    <property type="project" value="TreeGrafter"/>
</dbReference>
<evidence type="ECO:0000259" key="2">
    <source>
        <dbReference type="Pfam" id="PF00205"/>
    </source>
</evidence>
<evidence type="ECO:0000256" key="1">
    <source>
        <dbReference type="ARBA" id="ARBA00007812"/>
    </source>
</evidence>
<dbReference type="GO" id="GO:0050660">
    <property type="term" value="F:flavin adenine dinucleotide binding"/>
    <property type="evidence" value="ECO:0007669"/>
    <property type="project" value="TreeGrafter"/>
</dbReference>
<dbReference type="GO" id="GO:0000287">
    <property type="term" value="F:magnesium ion binding"/>
    <property type="evidence" value="ECO:0007669"/>
    <property type="project" value="InterPro"/>
</dbReference>
<dbReference type="InterPro" id="IPR045229">
    <property type="entry name" value="TPP_enz"/>
</dbReference>
<sequence>AGGGIRIANAVLEVRELGARLQVPCLATWNAIDIFTSDYEFYRGRVGTFGGPGRNFAIQNSDLLLSIGCRISGRITGGYVDSFARAAKKYIVDIDKANLEHQQVKGDVNIHCDAKYFVRALLNRLAGHDEMGEGLERSELPDRTWWLNKTLEWRDKYVPCLPEYYDQKDFVHPYVFIKVLSEELEAGDVIVVDCGGNVVVTYQTFETKFGQRLVSSHGNSPMGYSFAGAMGACFIPDIKRVICLIGDGGFNMNIQELQTVKSYHLPLKTFIMNNHSYGITRQFQDTNYQSRYLASGP</sequence>
<dbReference type="EMBL" id="BARV01015138">
    <property type="protein sequence ID" value="GAI27347.1"/>
    <property type="molecule type" value="Genomic_DNA"/>
</dbReference>
<dbReference type="PANTHER" id="PTHR18968:SF142">
    <property type="entry name" value="ACETOLACTATE SYNTHASE"/>
    <property type="match status" value="1"/>
</dbReference>
<comment type="caution">
    <text evidence="4">The sequence shown here is derived from an EMBL/GenBank/DDBJ whole genome shotgun (WGS) entry which is preliminary data.</text>
</comment>
<dbReference type="SUPFAM" id="SSF52467">
    <property type="entry name" value="DHS-like NAD/FAD-binding domain"/>
    <property type="match status" value="1"/>
</dbReference>
<protein>
    <recommendedName>
        <fullName evidence="5">Thiamine pyrophosphate enzyme TPP-binding domain-containing protein</fullName>
    </recommendedName>
</protein>
<dbReference type="GO" id="GO:0003984">
    <property type="term" value="F:acetolactate synthase activity"/>
    <property type="evidence" value="ECO:0007669"/>
    <property type="project" value="TreeGrafter"/>
</dbReference>
<dbReference type="CDD" id="cd00568">
    <property type="entry name" value="TPP_enzymes"/>
    <property type="match status" value="1"/>
</dbReference>
<evidence type="ECO:0000313" key="4">
    <source>
        <dbReference type="EMBL" id="GAI27347.1"/>
    </source>
</evidence>
<feature type="non-terminal residue" evidence="4">
    <location>
        <position position="1"/>
    </location>
</feature>
<dbReference type="InterPro" id="IPR029035">
    <property type="entry name" value="DHS-like_NAD/FAD-binding_dom"/>
</dbReference>
<evidence type="ECO:0000259" key="3">
    <source>
        <dbReference type="Pfam" id="PF02775"/>
    </source>
</evidence>
<evidence type="ECO:0008006" key="5">
    <source>
        <dbReference type="Google" id="ProtNLM"/>
    </source>
</evidence>
<dbReference type="InterPro" id="IPR011766">
    <property type="entry name" value="TPP_enzyme_TPP-bd"/>
</dbReference>
<dbReference type="GO" id="GO:0030976">
    <property type="term" value="F:thiamine pyrophosphate binding"/>
    <property type="evidence" value="ECO:0007669"/>
    <property type="project" value="InterPro"/>
</dbReference>
<dbReference type="Pfam" id="PF00205">
    <property type="entry name" value="TPP_enzyme_M"/>
    <property type="match status" value="1"/>
</dbReference>
<feature type="domain" description="Thiamine pyrophosphate enzyme TPP-binding" evidence="3">
    <location>
        <begin position="194"/>
        <end position="294"/>
    </location>
</feature>
<dbReference type="GO" id="GO:0009097">
    <property type="term" value="P:isoleucine biosynthetic process"/>
    <property type="evidence" value="ECO:0007669"/>
    <property type="project" value="TreeGrafter"/>
</dbReference>
<dbReference type="Gene3D" id="3.40.50.1220">
    <property type="entry name" value="TPP-binding domain"/>
    <property type="match status" value="1"/>
</dbReference>
<name>X1M6U0_9ZZZZ</name>
<dbReference type="AlphaFoldDB" id="X1M6U0"/>
<dbReference type="PANTHER" id="PTHR18968">
    <property type="entry name" value="THIAMINE PYROPHOSPHATE ENZYMES"/>
    <property type="match status" value="1"/>
</dbReference>
<accession>X1M6U0</accession>